<dbReference type="Proteomes" id="UP000672097">
    <property type="component" value="Unassembled WGS sequence"/>
</dbReference>
<dbReference type="EMBL" id="JAGQDG010000005">
    <property type="protein sequence ID" value="MBQ0936676.1"/>
    <property type="molecule type" value="Genomic_DNA"/>
</dbReference>
<organism evidence="1 2">
    <name type="scientific">Ideonella paludis</name>
    <dbReference type="NCBI Taxonomy" id="1233411"/>
    <lineage>
        <taxon>Bacteria</taxon>
        <taxon>Pseudomonadati</taxon>
        <taxon>Pseudomonadota</taxon>
        <taxon>Betaproteobacteria</taxon>
        <taxon>Burkholderiales</taxon>
        <taxon>Sphaerotilaceae</taxon>
        <taxon>Ideonella</taxon>
    </lineage>
</organism>
<name>A0ABS5DZU8_9BURK</name>
<protein>
    <recommendedName>
        <fullName evidence="3">DUF4902 domain-containing protein</fullName>
    </recommendedName>
</protein>
<evidence type="ECO:0000313" key="1">
    <source>
        <dbReference type="EMBL" id="MBQ0936676.1"/>
    </source>
</evidence>
<gene>
    <name evidence="1" type="ORF">KAK11_15190</name>
</gene>
<dbReference type="RefSeq" id="WP_210810040.1">
    <property type="nucleotide sequence ID" value="NZ_JAGQDG010000005.1"/>
</dbReference>
<reference evidence="1 2" key="1">
    <citation type="submission" date="2021-04" db="EMBL/GenBank/DDBJ databases">
        <title>The genome sequence of type strain Ideonella paludis KCTC 32238.</title>
        <authorList>
            <person name="Liu Y."/>
        </authorList>
    </citation>
    <scope>NUCLEOTIDE SEQUENCE [LARGE SCALE GENOMIC DNA]</scope>
    <source>
        <strain evidence="1 2">KCTC 32238</strain>
    </source>
</reference>
<comment type="caution">
    <text evidence="1">The sequence shown here is derived from an EMBL/GenBank/DDBJ whole genome shotgun (WGS) entry which is preliminary data.</text>
</comment>
<evidence type="ECO:0008006" key="3">
    <source>
        <dbReference type="Google" id="ProtNLM"/>
    </source>
</evidence>
<sequence>MLTASPLLSGRPLAAVAAAQETSLLLDVDRAQELLHLCAQEAHPLILSGAWVGPQCGTDTVQGPLWACDWRHGQITLHLGDTSLCWHEHQVARTEWRRWRGALGLRQGLRLWDAEHTVALTIGAPLRSPHCEGALWRAWMDWIADIPLCDPHRHAD</sequence>
<keyword evidence="2" id="KW-1185">Reference proteome</keyword>
<accession>A0ABS5DZU8</accession>
<evidence type="ECO:0000313" key="2">
    <source>
        <dbReference type="Proteomes" id="UP000672097"/>
    </source>
</evidence>
<proteinExistence type="predicted"/>